<feature type="binding site" evidence="9">
    <location>
        <position position="480"/>
    </location>
    <ligand>
        <name>Zn(2+)</name>
        <dbReference type="ChEBI" id="CHEBI:29105"/>
        <note>catalytic</note>
    </ligand>
</feature>
<keyword evidence="9" id="KW-0378">Hydrolase</keyword>
<dbReference type="GO" id="GO:0032267">
    <property type="term" value="F:tRNA(Ile)-lysidine synthase activity"/>
    <property type="evidence" value="ECO:0007669"/>
    <property type="project" value="UniProtKB-EC"/>
</dbReference>
<dbReference type="HAMAP" id="MF_00972">
    <property type="entry name" value="tRNA_aden_deaminase"/>
    <property type="match status" value="1"/>
</dbReference>
<evidence type="ECO:0000256" key="10">
    <source>
        <dbReference type="HAMAP-Rule" id="MF_01161"/>
    </source>
</evidence>
<dbReference type="EC" id="6.3.4.19" evidence="10"/>
<dbReference type="PANTHER" id="PTHR43033:SF1">
    <property type="entry name" value="TRNA(ILE)-LYSIDINE SYNTHASE-RELATED"/>
    <property type="match status" value="1"/>
</dbReference>
<keyword evidence="4 10" id="KW-0819">tRNA processing</keyword>
<feature type="binding site" evidence="9">
    <location>
        <position position="483"/>
    </location>
    <ligand>
        <name>Zn(2+)</name>
        <dbReference type="ChEBI" id="CHEBI:29105"/>
        <note>catalytic</note>
    </ligand>
</feature>
<name>A0ABY5YLJ8_9DEIO</name>
<dbReference type="PROSITE" id="PS51747">
    <property type="entry name" value="CYT_DCMP_DEAMINASES_2"/>
    <property type="match status" value="1"/>
</dbReference>
<dbReference type="CDD" id="cd01992">
    <property type="entry name" value="TilS_N"/>
    <property type="match status" value="1"/>
</dbReference>
<keyword evidence="5 10" id="KW-0547">Nucleotide-binding</keyword>
<dbReference type="RefSeq" id="WP_260561807.1">
    <property type="nucleotide sequence ID" value="NZ_BAABEC010000008.1"/>
</dbReference>
<keyword evidence="13" id="KW-1185">Reference proteome</keyword>
<comment type="catalytic activity">
    <reaction evidence="7 9">
        <text>adenosine(34) in tRNA + H2O + H(+) = inosine(34) in tRNA + NH4(+)</text>
        <dbReference type="Rhea" id="RHEA:43168"/>
        <dbReference type="Rhea" id="RHEA-COMP:10373"/>
        <dbReference type="Rhea" id="RHEA-COMP:10374"/>
        <dbReference type="ChEBI" id="CHEBI:15377"/>
        <dbReference type="ChEBI" id="CHEBI:15378"/>
        <dbReference type="ChEBI" id="CHEBI:28938"/>
        <dbReference type="ChEBI" id="CHEBI:74411"/>
        <dbReference type="ChEBI" id="CHEBI:82852"/>
        <dbReference type="EC" id="3.5.4.33"/>
    </reaction>
</comment>
<dbReference type="Pfam" id="PF11734">
    <property type="entry name" value="TilS_C"/>
    <property type="match status" value="1"/>
</dbReference>
<proteinExistence type="inferred from homology"/>
<sequence length="549" mass="59451">MPPARALLTPLLAPLRHYAQALSGPLVVGVSGGADSVALLRALLLVGASPVVAHLDHQLRPESAADAEWVAALCRDLGVPCELGRAPVARVAEQRGWTTEEAARRLRYDFLARVARQRGLKLILTAHTRNDQAETVLWQVLRGEAVLSGIAPVRGALRRPWLGVSRGQITAALDAWQQTWREDASNADTSYTRNWLRAEVMPPMRTRFPGLDERLSRLARHQAEDDAVLSDLAGRFTLHTPRRGQSQALLRRLVRRDLVAAGLTFHAAHLDALASALSRGVTHHLSLPAGRDISVIGGPFPRLELPRSDSDPAHDWLRPEFAFPPDWTLRRRQAGDRIRLSAGERKLSDVLTDLRVPRAERDRLWLLAGPAGVQWLGIQPPVWALGAREQVDGPPLSGPEADHYFMGEALRLAEAAARAGEVPVGALVVRGTEVIASAANRSRELGDMTRHAELEALRQAAQVAGPYLTGFTLYVTLEPCPMCLGAALEARLGRLVYGASNPRAGALGGVSDLLAHAWGHPLSVTPGVRAAQAARLLKAAFAEFRAAAP</sequence>
<comment type="similarity">
    <text evidence="10">Belongs to the tRNA(Ile)-lysidine synthase family.</text>
</comment>
<keyword evidence="9" id="KW-0479">Metal-binding</keyword>
<dbReference type="CDD" id="cd01285">
    <property type="entry name" value="nucleoside_deaminase"/>
    <property type="match status" value="1"/>
</dbReference>
<evidence type="ECO:0000256" key="7">
    <source>
        <dbReference type="ARBA" id="ARBA00048045"/>
    </source>
</evidence>
<dbReference type="InterPro" id="IPR016193">
    <property type="entry name" value="Cytidine_deaminase-like"/>
</dbReference>
<evidence type="ECO:0000256" key="6">
    <source>
        <dbReference type="ARBA" id="ARBA00022840"/>
    </source>
</evidence>
<keyword evidence="2 10" id="KW-0963">Cytoplasm</keyword>
<dbReference type="HAMAP" id="MF_01161">
    <property type="entry name" value="tRNA_Ile_lys_synt"/>
    <property type="match status" value="1"/>
</dbReference>
<feature type="binding site" evidence="10">
    <location>
        <begin position="31"/>
        <end position="36"/>
    </location>
    <ligand>
        <name>ATP</name>
        <dbReference type="ChEBI" id="CHEBI:30616"/>
    </ligand>
</feature>
<dbReference type="InterPro" id="IPR012796">
    <property type="entry name" value="Lysidine-tRNA-synth_C"/>
</dbReference>
<protein>
    <recommendedName>
        <fullName evidence="9 10">Multifunctional fusion protein</fullName>
    </recommendedName>
    <domain>
        <recommendedName>
            <fullName evidence="10">tRNA(Ile)-lysidine synthase</fullName>
            <ecNumber evidence="10">6.3.4.19</ecNumber>
        </recommendedName>
        <alternativeName>
            <fullName evidence="10">tRNA(Ile)-2-lysyl-cytidine synthase</fullName>
        </alternativeName>
        <alternativeName>
            <fullName evidence="10">tRNA(Ile)-lysidine synthetase</fullName>
        </alternativeName>
    </domain>
    <domain>
        <recommendedName>
            <fullName evidence="9">tRNA-specific adenosine deaminase</fullName>
            <ecNumber evidence="9">3.5.4.33</ecNumber>
        </recommendedName>
    </domain>
</protein>
<evidence type="ECO:0000313" key="13">
    <source>
        <dbReference type="Proteomes" id="UP001060261"/>
    </source>
</evidence>
<comment type="cofactor">
    <cofactor evidence="9">
        <name>Zn(2+)</name>
        <dbReference type="ChEBI" id="CHEBI:29105"/>
    </cofactor>
    <text evidence="9">Binds 1 zinc ion per subunit.</text>
</comment>
<accession>A0ABY5YLJ8</accession>
<dbReference type="Pfam" id="PF14437">
    <property type="entry name" value="MafB19-deam"/>
    <property type="match status" value="1"/>
</dbReference>
<dbReference type="Gene3D" id="3.40.50.620">
    <property type="entry name" value="HUPs"/>
    <property type="match status" value="1"/>
</dbReference>
<reference evidence="12" key="1">
    <citation type="submission" date="2022-09" db="EMBL/GenBank/DDBJ databases">
        <title>genome sequence of Deinococcus rubellus.</title>
        <authorList>
            <person name="Srinivasan S."/>
        </authorList>
    </citation>
    <scope>NUCLEOTIDE SEQUENCE</scope>
    <source>
        <strain evidence="12">Ant6</strain>
    </source>
</reference>
<evidence type="ECO:0000256" key="1">
    <source>
        <dbReference type="ARBA" id="ARBA00004496"/>
    </source>
</evidence>
<feature type="active site" description="Proton donor" evidence="9">
    <location>
        <position position="453"/>
    </location>
</feature>
<dbReference type="Gene3D" id="3.40.140.10">
    <property type="entry name" value="Cytidine Deaminase, domain 2"/>
    <property type="match status" value="1"/>
</dbReference>
<dbReference type="NCBIfam" id="TIGR02432">
    <property type="entry name" value="lysidine_TilS_N"/>
    <property type="match status" value="1"/>
</dbReference>
<comment type="function">
    <text evidence="10">Ligates lysine onto the cytidine present at position 34 of the AUA codon-specific tRNA(Ile) that contains the anticodon CAU, in an ATP-dependent manner. Cytidine is converted to lysidine, thus changing the amino acid specificity of the tRNA from methionine to isoleucine.</text>
</comment>
<evidence type="ECO:0000313" key="12">
    <source>
        <dbReference type="EMBL" id="UWX65551.1"/>
    </source>
</evidence>
<keyword evidence="6 10" id="KW-0067">ATP-binding</keyword>
<dbReference type="InterPro" id="IPR058535">
    <property type="entry name" value="MafB19-deam"/>
</dbReference>
<dbReference type="InterPro" id="IPR014729">
    <property type="entry name" value="Rossmann-like_a/b/a_fold"/>
</dbReference>
<dbReference type="InterPro" id="IPR012795">
    <property type="entry name" value="tRNA_Ile_lys_synt_N"/>
</dbReference>
<comment type="subcellular location">
    <subcellularLocation>
        <location evidence="1 10">Cytoplasm</location>
    </subcellularLocation>
</comment>
<comment type="similarity">
    <text evidence="9">Belongs to the cytidine and deoxycytidylate deaminase family.</text>
</comment>
<evidence type="ECO:0000256" key="4">
    <source>
        <dbReference type="ARBA" id="ARBA00022694"/>
    </source>
</evidence>
<comment type="subunit">
    <text evidence="9">Homodimer.</text>
</comment>
<evidence type="ECO:0000256" key="8">
    <source>
        <dbReference type="ARBA" id="ARBA00048539"/>
    </source>
</evidence>
<comment type="function">
    <text evidence="9">Catalyzes the deamination of adenosine to inosine at the wobble position 34 of tRNA(Arg2).</text>
</comment>
<comment type="catalytic activity">
    <reaction evidence="8 10">
        <text>cytidine(34) in tRNA(Ile2) + L-lysine + ATP = lysidine(34) in tRNA(Ile2) + AMP + diphosphate + H(+)</text>
        <dbReference type="Rhea" id="RHEA:43744"/>
        <dbReference type="Rhea" id="RHEA-COMP:10625"/>
        <dbReference type="Rhea" id="RHEA-COMP:10670"/>
        <dbReference type="ChEBI" id="CHEBI:15378"/>
        <dbReference type="ChEBI" id="CHEBI:30616"/>
        <dbReference type="ChEBI" id="CHEBI:32551"/>
        <dbReference type="ChEBI" id="CHEBI:33019"/>
        <dbReference type="ChEBI" id="CHEBI:82748"/>
        <dbReference type="ChEBI" id="CHEBI:83665"/>
        <dbReference type="ChEBI" id="CHEBI:456215"/>
        <dbReference type="EC" id="6.3.4.19"/>
    </reaction>
</comment>
<feature type="binding site" evidence="9">
    <location>
        <position position="451"/>
    </location>
    <ligand>
        <name>Zn(2+)</name>
        <dbReference type="ChEBI" id="CHEBI:29105"/>
        <note>catalytic</note>
    </ligand>
</feature>
<keyword evidence="9" id="KW-0862">Zinc</keyword>
<dbReference type="Proteomes" id="UP001060261">
    <property type="component" value="Chromosome"/>
</dbReference>
<evidence type="ECO:0000259" key="11">
    <source>
        <dbReference type="PROSITE" id="PS51747"/>
    </source>
</evidence>
<gene>
    <name evidence="10 12" type="primary">tilS</name>
    <name evidence="9" type="synonym">tadA</name>
    <name evidence="12" type="ORF">N0D28_07855</name>
</gene>
<dbReference type="InterPro" id="IPR011063">
    <property type="entry name" value="TilS/TtcA_N"/>
</dbReference>
<dbReference type="InterPro" id="IPR012094">
    <property type="entry name" value="tRNA_Ile_lys_synt"/>
</dbReference>
<dbReference type="NCBIfam" id="TIGR02433">
    <property type="entry name" value="lysidine_TilS_C"/>
    <property type="match status" value="1"/>
</dbReference>
<dbReference type="EC" id="3.5.4.33" evidence="9"/>
<comment type="domain">
    <text evidence="10">The N-terminal region contains the highly conserved SGGXDS motif, predicted to be a P-loop motif involved in ATP binding.</text>
</comment>
<organism evidence="12 13">
    <name type="scientific">Deinococcus rubellus</name>
    <dbReference type="NCBI Taxonomy" id="1889240"/>
    <lineage>
        <taxon>Bacteria</taxon>
        <taxon>Thermotogati</taxon>
        <taxon>Deinococcota</taxon>
        <taxon>Deinococci</taxon>
        <taxon>Deinococcales</taxon>
        <taxon>Deinococcaceae</taxon>
        <taxon>Deinococcus</taxon>
    </lineage>
</organism>
<dbReference type="PANTHER" id="PTHR43033">
    <property type="entry name" value="TRNA(ILE)-LYSIDINE SYNTHASE-RELATED"/>
    <property type="match status" value="1"/>
</dbReference>
<evidence type="ECO:0000256" key="5">
    <source>
        <dbReference type="ARBA" id="ARBA00022741"/>
    </source>
</evidence>
<dbReference type="SUPFAM" id="SSF53927">
    <property type="entry name" value="Cytidine deaminase-like"/>
    <property type="match status" value="1"/>
</dbReference>
<dbReference type="InterPro" id="IPR002125">
    <property type="entry name" value="CMP_dCMP_dom"/>
</dbReference>
<evidence type="ECO:0000256" key="3">
    <source>
        <dbReference type="ARBA" id="ARBA00022598"/>
    </source>
</evidence>
<feature type="domain" description="CMP/dCMP-type deaminase" evidence="11">
    <location>
        <begin position="400"/>
        <end position="521"/>
    </location>
</feature>
<evidence type="ECO:0000256" key="9">
    <source>
        <dbReference type="HAMAP-Rule" id="MF_00972"/>
    </source>
</evidence>
<dbReference type="InterPro" id="IPR028883">
    <property type="entry name" value="tRNA_aden_deaminase"/>
</dbReference>
<dbReference type="SUPFAM" id="SSF56037">
    <property type="entry name" value="PheT/TilS domain"/>
    <property type="match status" value="1"/>
</dbReference>
<dbReference type="Pfam" id="PF01171">
    <property type="entry name" value="ATP_bind_3"/>
    <property type="match status" value="1"/>
</dbReference>
<dbReference type="EMBL" id="CP104213">
    <property type="protein sequence ID" value="UWX65551.1"/>
    <property type="molecule type" value="Genomic_DNA"/>
</dbReference>
<dbReference type="SUPFAM" id="SSF52402">
    <property type="entry name" value="Adenine nucleotide alpha hydrolases-like"/>
    <property type="match status" value="1"/>
</dbReference>
<dbReference type="SMART" id="SM00977">
    <property type="entry name" value="TilS_C"/>
    <property type="match status" value="1"/>
</dbReference>
<keyword evidence="3 10" id="KW-0436">Ligase</keyword>
<evidence type="ECO:0000256" key="2">
    <source>
        <dbReference type="ARBA" id="ARBA00022490"/>
    </source>
</evidence>